<dbReference type="InterPro" id="IPR005194">
    <property type="entry name" value="Glyco_hydro_65_C"/>
</dbReference>
<organism evidence="5">
    <name type="scientific">bioreactor metagenome</name>
    <dbReference type="NCBI Taxonomy" id="1076179"/>
    <lineage>
        <taxon>unclassified sequences</taxon>
        <taxon>metagenomes</taxon>
        <taxon>ecological metagenomes</taxon>
    </lineage>
</organism>
<accession>A0A645E822</accession>
<evidence type="ECO:0000259" key="3">
    <source>
        <dbReference type="Pfam" id="PF03633"/>
    </source>
</evidence>
<dbReference type="PANTHER" id="PTHR37469">
    <property type="entry name" value="CELLOBIONIC ACID PHOSPHORYLASE-RELATED"/>
    <property type="match status" value="1"/>
</dbReference>
<dbReference type="InterPro" id="IPR008928">
    <property type="entry name" value="6-hairpin_glycosidase_sf"/>
</dbReference>
<feature type="domain" description="Glycosyl hydrolase 94 catalytic" evidence="4">
    <location>
        <begin position="8"/>
        <end position="209"/>
    </location>
</feature>
<dbReference type="InterPro" id="IPR052047">
    <property type="entry name" value="GH94_Enzymes"/>
</dbReference>
<gene>
    <name evidence="5" type="primary">cbpA_10</name>
    <name evidence="5" type="ORF">SDC9_145295</name>
</gene>
<dbReference type="Pfam" id="PF17167">
    <property type="entry name" value="Glyco_hydro_94"/>
    <property type="match status" value="1"/>
</dbReference>
<keyword evidence="1 5" id="KW-0328">Glycosyltransferase</keyword>
<dbReference type="GO" id="GO:0005975">
    <property type="term" value="P:carbohydrate metabolic process"/>
    <property type="evidence" value="ECO:0007669"/>
    <property type="project" value="InterPro"/>
</dbReference>
<dbReference type="Pfam" id="PF03633">
    <property type="entry name" value="Glyco_hydro_65C"/>
    <property type="match status" value="1"/>
</dbReference>
<dbReference type="AlphaFoldDB" id="A0A645E822"/>
<dbReference type="Gene3D" id="2.60.420.10">
    <property type="entry name" value="Maltose phosphorylase, domain 3"/>
    <property type="match status" value="1"/>
</dbReference>
<protein>
    <submittedName>
        <fullName evidence="5">Cellobiose phosphorylase</fullName>
        <ecNumber evidence="5">2.4.1.20</ecNumber>
    </submittedName>
</protein>
<name>A0A645E822_9ZZZZ</name>
<evidence type="ECO:0000256" key="2">
    <source>
        <dbReference type="ARBA" id="ARBA00022679"/>
    </source>
</evidence>
<proteinExistence type="predicted"/>
<dbReference type="InterPro" id="IPR033432">
    <property type="entry name" value="GH94_catalytic"/>
</dbReference>
<comment type="caution">
    <text evidence="5">The sequence shown here is derived from an EMBL/GenBank/DDBJ whole genome shotgun (WGS) entry which is preliminary data.</text>
</comment>
<reference evidence="5" key="1">
    <citation type="submission" date="2019-08" db="EMBL/GenBank/DDBJ databases">
        <authorList>
            <person name="Kucharzyk K."/>
            <person name="Murdoch R.W."/>
            <person name="Higgins S."/>
            <person name="Loffler F."/>
        </authorList>
    </citation>
    <scope>NUCLEOTIDE SEQUENCE</scope>
</reference>
<evidence type="ECO:0000259" key="4">
    <source>
        <dbReference type="Pfam" id="PF17167"/>
    </source>
</evidence>
<evidence type="ECO:0000256" key="1">
    <source>
        <dbReference type="ARBA" id="ARBA00022676"/>
    </source>
</evidence>
<dbReference type="Gene3D" id="1.50.10.10">
    <property type="match status" value="1"/>
</dbReference>
<sequence>MMILMDELGEGNEASDYWNEYEAMQAIVEEDGWDGAWYRRYFDADGTPLGSKENKYGQIYLNAQSWAVISCFCSYERGLQAMDSVYERLNTEFGIKLSAPGFNGFDPKVGGITTYPPGAKENGGIFLHPNPWAIIAETSLGRGDRAYQYYSQINPAKRNDSIERYECEPYVYPQNILADEHPQFGLARNSWLSGTSSWTYQAATRYILGIAANYKGLTIRPCIPSSWDGFTVTRRFRGAWYEIKVSNPNHVCVGIKKILVDGEEFDDLYIPAFAAGTRHLVEIELGKAES</sequence>
<dbReference type="InterPro" id="IPR012341">
    <property type="entry name" value="6hp_glycosidase-like_sf"/>
</dbReference>
<dbReference type="EC" id="2.4.1.20" evidence="5"/>
<dbReference type="PANTHER" id="PTHR37469:SF2">
    <property type="entry name" value="CELLOBIONIC ACID PHOSPHORYLASE"/>
    <property type="match status" value="1"/>
</dbReference>
<keyword evidence="2 5" id="KW-0808">Transferase</keyword>
<dbReference type="GO" id="GO:0047738">
    <property type="term" value="F:cellobiose phosphorylase activity"/>
    <property type="evidence" value="ECO:0007669"/>
    <property type="project" value="UniProtKB-EC"/>
</dbReference>
<dbReference type="SUPFAM" id="SSF48208">
    <property type="entry name" value="Six-hairpin glycosidases"/>
    <property type="match status" value="1"/>
</dbReference>
<dbReference type="EMBL" id="VSSQ01044304">
    <property type="protein sequence ID" value="MPM98114.1"/>
    <property type="molecule type" value="Genomic_DNA"/>
</dbReference>
<evidence type="ECO:0000313" key="5">
    <source>
        <dbReference type="EMBL" id="MPM98114.1"/>
    </source>
</evidence>
<feature type="domain" description="Glycoside hydrolase family 65 C-terminal" evidence="3">
    <location>
        <begin position="216"/>
        <end position="251"/>
    </location>
</feature>